<dbReference type="PANTHER" id="PTHR45721:SF11">
    <property type="entry name" value="LAMIN DM0-RELATED"/>
    <property type="match status" value="1"/>
</dbReference>
<feature type="region of interest" description="Disordered" evidence="4">
    <location>
        <begin position="291"/>
        <end position="318"/>
    </location>
</feature>
<feature type="domain" description="PDZ" evidence="5">
    <location>
        <begin position="34"/>
        <end position="118"/>
    </location>
</feature>
<dbReference type="InterPro" id="IPR039008">
    <property type="entry name" value="IF_rod_dom"/>
</dbReference>
<dbReference type="PANTHER" id="PTHR45721">
    <property type="entry name" value="LAMIN DM0-RELATED"/>
    <property type="match status" value="1"/>
</dbReference>
<feature type="compositionally biased region" description="Low complexity" evidence="4">
    <location>
        <begin position="183"/>
        <end position="196"/>
    </location>
</feature>
<proteinExistence type="predicted"/>
<evidence type="ECO:0000256" key="1">
    <source>
        <dbReference type="ARBA" id="ARBA00022754"/>
    </source>
</evidence>
<dbReference type="Gene3D" id="1.20.5.1160">
    <property type="entry name" value="Vasodilator-stimulated phosphoprotein"/>
    <property type="match status" value="1"/>
</dbReference>
<dbReference type="GO" id="GO:0005652">
    <property type="term" value="C:nuclear lamina"/>
    <property type="evidence" value="ECO:0007669"/>
    <property type="project" value="TreeGrafter"/>
</dbReference>
<sequence length="723" mass="84184">MLELKRRQSQLRSSLPTRLNKSTPKMVVSWRPRSITVDRGTRGFGLSLIYRGLDKYEQKDTGIFVARVVKDGQAEKYGVRENDKIVSINAKTPRNVDDAVNVIKSAGNQIKLVVLREEDVPDNDDPNDHSSIASHDWLHGHPISRSGSARSFNTTYGGGNASPSPLPSKSPGPQRTSQSDFLRQQAEYQRQQQQQKQLEEEEEHRRKQMLYEEEELRRKQMHYEEEKRSNRMKEQVREMIDNNELRPKSPGRYIMDQPQYSYHMNNNNTINSETRKSTENITKIVESIPKSSNKYKSTQSLHELGLDNYPNPDMPESSRLTRKEEKMSLQNLNNRLASYIDRVRQLQNENNKLSHQIKTVEEYQSKELCNVKDLYDKQTEELKEALDTMNKQYNQLKVGAEGLLEENQDLKDKLRKKENDYKNSMNHVSSLEDQIRSLTNKLSEEVTERKKIADELQDVLPELDSLRDRLADAKRHLDEEQLKKANLENQCSRLEEDLKFKLQLLEKELMEVKTRKEIEITEMDSKLQDEYEDRLQKALEELREVYDKQMAQSREDFAKLYDNRVRDLQTSLSEERGSNASGVQELKESKTRIETLISKVSDLEGFNLNLNQKISDLSQAMDDIKSTHRAQMNAKDSEIKRLLDELSNQLKEYQNLQDIKVALDMEIAVFRSLIEVEEDRLGLGDKSLNTSSSTESKYKTTVERSSENTIQRKITVSQTQLKR</sequence>
<dbReference type="Pfam" id="PF00038">
    <property type="entry name" value="Filament"/>
    <property type="match status" value="1"/>
</dbReference>
<feature type="region of interest" description="Disordered" evidence="4">
    <location>
        <begin position="119"/>
        <end position="213"/>
    </location>
</feature>
<name>A0A0K2VAK0_LEPSM</name>
<dbReference type="GO" id="GO:0031507">
    <property type="term" value="P:heterochromatin formation"/>
    <property type="evidence" value="ECO:0007669"/>
    <property type="project" value="TreeGrafter"/>
</dbReference>
<evidence type="ECO:0000256" key="4">
    <source>
        <dbReference type="SAM" id="MobiDB-lite"/>
    </source>
</evidence>
<dbReference type="GO" id="GO:0090435">
    <property type="term" value="P:protein localization to nuclear envelope"/>
    <property type="evidence" value="ECO:0007669"/>
    <property type="project" value="TreeGrafter"/>
</dbReference>
<dbReference type="AlphaFoldDB" id="A0A0K2VAK0"/>
<dbReference type="Pfam" id="PF00595">
    <property type="entry name" value="PDZ"/>
    <property type="match status" value="1"/>
</dbReference>
<keyword evidence="1" id="KW-0403">Intermediate filament</keyword>
<feature type="compositionally biased region" description="Basic and acidic residues" evidence="4">
    <location>
        <begin position="696"/>
        <end position="706"/>
    </location>
</feature>
<dbReference type="Gene3D" id="1.20.5.500">
    <property type="entry name" value="Single helix bin"/>
    <property type="match status" value="1"/>
</dbReference>
<evidence type="ECO:0000259" key="6">
    <source>
        <dbReference type="PROSITE" id="PS51842"/>
    </source>
</evidence>
<dbReference type="PROSITE" id="PS51842">
    <property type="entry name" value="IF_ROD_2"/>
    <property type="match status" value="1"/>
</dbReference>
<dbReference type="Gene3D" id="1.20.5.170">
    <property type="match status" value="1"/>
</dbReference>
<evidence type="ECO:0000313" key="7">
    <source>
        <dbReference type="EMBL" id="CDW47514.1"/>
    </source>
</evidence>
<accession>A0A0K2VAK0</accession>
<dbReference type="SUPFAM" id="SSF50156">
    <property type="entry name" value="PDZ domain-like"/>
    <property type="match status" value="1"/>
</dbReference>
<dbReference type="EMBL" id="HACA01030153">
    <property type="protein sequence ID" value="CDW47514.1"/>
    <property type="molecule type" value="Transcribed_RNA"/>
</dbReference>
<feature type="compositionally biased region" description="Polar residues" evidence="4">
    <location>
        <begin position="291"/>
        <end position="301"/>
    </location>
</feature>
<dbReference type="RefSeq" id="XP_040575869.1">
    <property type="nucleotide sequence ID" value="XM_040719935.2"/>
</dbReference>
<dbReference type="SUPFAM" id="SSF64593">
    <property type="entry name" value="Intermediate filament protein, coiled coil region"/>
    <property type="match status" value="2"/>
</dbReference>
<organism evidence="7">
    <name type="scientific">Lepeophtheirus salmonis</name>
    <name type="common">Salmon louse</name>
    <name type="synonym">Caligus salmonis</name>
    <dbReference type="NCBI Taxonomy" id="72036"/>
    <lineage>
        <taxon>Eukaryota</taxon>
        <taxon>Metazoa</taxon>
        <taxon>Ecdysozoa</taxon>
        <taxon>Arthropoda</taxon>
        <taxon>Crustacea</taxon>
        <taxon>Multicrustacea</taxon>
        <taxon>Hexanauplia</taxon>
        <taxon>Copepoda</taxon>
        <taxon>Siphonostomatoida</taxon>
        <taxon>Caligidae</taxon>
        <taxon>Lepeophtheirus</taxon>
    </lineage>
</organism>
<dbReference type="SUPFAM" id="SSF90257">
    <property type="entry name" value="Myosin rod fragments"/>
    <property type="match status" value="1"/>
</dbReference>
<dbReference type="PROSITE" id="PS50106">
    <property type="entry name" value="PDZ"/>
    <property type="match status" value="1"/>
</dbReference>
<evidence type="ECO:0000256" key="2">
    <source>
        <dbReference type="ARBA" id="ARBA00023054"/>
    </source>
</evidence>
<evidence type="ECO:0000259" key="5">
    <source>
        <dbReference type="PROSITE" id="PS50106"/>
    </source>
</evidence>
<evidence type="ECO:0000256" key="3">
    <source>
        <dbReference type="SAM" id="Coils"/>
    </source>
</evidence>
<dbReference type="GO" id="GO:0007097">
    <property type="term" value="P:nuclear migration"/>
    <property type="evidence" value="ECO:0007669"/>
    <property type="project" value="TreeGrafter"/>
</dbReference>
<protein>
    <submittedName>
        <fullName evidence="7">Lamin Dm0like [Musca domestica]</fullName>
    </submittedName>
</protein>
<dbReference type="SMART" id="SM00228">
    <property type="entry name" value="PDZ"/>
    <property type="match status" value="1"/>
</dbReference>
<keyword evidence="2 3" id="KW-0175">Coiled coil</keyword>
<dbReference type="OrthoDB" id="6377484at2759"/>
<dbReference type="GO" id="GO:0051664">
    <property type="term" value="P:nuclear pore localization"/>
    <property type="evidence" value="ECO:0007669"/>
    <property type="project" value="TreeGrafter"/>
</dbReference>
<dbReference type="InterPro" id="IPR001478">
    <property type="entry name" value="PDZ"/>
</dbReference>
<dbReference type="Gene3D" id="2.30.42.10">
    <property type="match status" value="1"/>
</dbReference>
<feature type="coiled-coil region" evidence="3">
    <location>
        <begin position="607"/>
        <end position="659"/>
    </location>
</feature>
<feature type="coiled-coil region" evidence="3">
    <location>
        <begin position="322"/>
        <end position="552"/>
    </location>
</feature>
<dbReference type="GO" id="GO:0005882">
    <property type="term" value="C:intermediate filament"/>
    <property type="evidence" value="ECO:0007669"/>
    <property type="project" value="UniProtKB-KW"/>
</dbReference>
<feature type="domain" description="IF rod" evidence="6">
    <location>
        <begin position="325"/>
        <end position="681"/>
    </location>
</feature>
<dbReference type="SMART" id="SM01391">
    <property type="entry name" value="Filament"/>
    <property type="match status" value="1"/>
</dbReference>
<reference evidence="7" key="1">
    <citation type="submission" date="2014-05" db="EMBL/GenBank/DDBJ databases">
        <authorList>
            <person name="Chronopoulou M."/>
        </authorList>
    </citation>
    <scope>NUCLEOTIDE SEQUENCE</scope>
    <source>
        <tissue evidence="7">Whole organism</tissue>
    </source>
</reference>
<dbReference type="GO" id="GO:0006998">
    <property type="term" value="P:nuclear envelope organization"/>
    <property type="evidence" value="ECO:0007669"/>
    <property type="project" value="TreeGrafter"/>
</dbReference>
<dbReference type="GO" id="GO:0005200">
    <property type="term" value="F:structural constituent of cytoskeleton"/>
    <property type="evidence" value="ECO:0007669"/>
    <property type="project" value="TreeGrafter"/>
</dbReference>
<feature type="region of interest" description="Disordered" evidence="4">
    <location>
        <begin position="684"/>
        <end position="709"/>
    </location>
</feature>
<feature type="compositionally biased region" description="Polar residues" evidence="4">
    <location>
        <begin position="145"/>
        <end position="155"/>
    </location>
</feature>
<dbReference type="GeneID" id="121124749"/>
<dbReference type="InterPro" id="IPR036034">
    <property type="entry name" value="PDZ_sf"/>
</dbReference>